<reference evidence="1" key="1">
    <citation type="submission" date="2018-05" db="EMBL/GenBank/DDBJ databases">
        <authorList>
            <person name="Lanie J.A."/>
            <person name="Ng W.-L."/>
            <person name="Kazmierczak K.M."/>
            <person name="Andrzejewski T.M."/>
            <person name="Davidsen T.M."/>
            <person name="Wayne K.J."/>
            <person name="Tettelin H."/>
            <person name="Glass J.I."/>
            <person name="Rusch D."/>
            <person name="Podicherti R."/>
            <person name="Tsui H.-C.T."/>
            <person name="Winkler M.E."/>
        </authorList>
    </citation>
    <scope>NUCLEOTIDE SEQUENCE</scope>
</reference>
<dbReference type="EMBL" id="UINC01001196">
    <property type="protein sequence ID" value="SUZ74006.1"/>
    <property type="molecule type" value="Genomic_DNA"/>
</dbReference>
<gene>
    <name evidence="1" type="ORF">METZ01_LOCUS26860</name>
</gene>
<dbReference type="AlphaFoldDB" id="A0A381Q3T0"/>
<evidence type="ECO:0000313" key="1">
    <source>
        <dbReference type="EMBL" id="SUZ74006.1"/>
    </source>
</evidence>
<name>A0A381Q3T0_9ZZZZ</name>
<protein>
    <submittedName>
        <fullName evidence="1">Uncharacterized protein</fullName>
    </submittedName>
</protein>
<organism evidence="1">
    <name type="scientific">marine metagenome</name>
    <dbReference type="NCBI Taxonomy" id="408172"/>
    <lineage>
        <taxon>unclassified sequences</taxon>
        <taxon>metagenomes</taxon>
        <taxon>ecological metagenomes</taxon>
    </lineage>
</organism>
<proteinExistence type="predicted"/>
<sequence length="59" mass="6616">MNRTNYNTSCHSRASENPGVLPQKMLANRTLSGFRIKSGMTKYVGHDVYIISARNIAFP</sequence>
<accession>A0A381Q3T0</accession>